<dbReference type="SUPFAM" id="SSF51395">
    <property type="entry name" value="FMN-linked oxidoreductases"/>
    <property type="match status" value="1"/>
</dbReference>
<keyword evidence="7" id="KW-0408">Iron</keyword>
<dbReference type="Gene3D" id="3.20.20.70">
    <property type="entry name" value="Aldolase class I"/>
    <property type="match status" value="1"/>
</dbReference>
<evidence type="ECO:0000313" key="11">
    <source>
        <dbReference type="Proteomes" id="UP000243502"/>
    </source>
</evidence>
<dbReference type="Proteomes" id="UP000243502">
    <property type="component" value="Chromosome 4"/>
</dbReference>
<organism evidence="10 11">
    <name type="scientific">Paraburkholderia terrae</name>
    <dbReference type="NCBI Taxonomy" id="311230"/>
    <lineage>
        <taxon>Bacteria</taxon>
        <taxon>Pseudomonadati</taxon>
        <taxon>Pseudomonadota</taxon>
        <taxon>Betaproteobacteria</taxon>
        <taxon>Burkholderiales</taxon>
        <taxon>Burkholderiaceae</taxon>
        <taxon>Paraburkholderia</taxon>
    </lineage>
</organism>
<proteinExistence type="predicted"/>
<keyword evidence="6" id="KW-0560">Oxidoreductase</keyword>
<keyword evidence="5" id="KW-0479">Metal-binding</keyword>
<comment type="cofactor">
    <cofactor evidence="1">
        <name>FMN</name>
        <dbReference type="ChEBI" id="CHEBI:58210"/>
    </cofactor>
</comment>
<evidence type="ECO:0000259" key="9">
    <source>
        <dbReference type="Pfam" id="PF00724"/>
    </source>
</evidence>
<reference evidence="10 11" key="1">
    <citation type="submission" date="2018-01" db="EMBL/GenBank/DDBJ databases">
        <title>Species boundaries and ecological features among Paraburkholderia terrae DSMZ17804T, P. hospita DSMZ17164T and P. caribensis DSMZ13236T.</title>
        <authorList>
            <person name="Pratama A.A."/>
        </authorList>
    </citation>
    <scope>NUCLEOTIDE SEQUENCE [LARGE SCALE GENOMIC DNA]</scope>
    <source>
        <strain evidence="10 11">DSM 17804</strain>
    </source>
</reference>
<dbReference type="InterPro" id="IPR051793">
    <property type="entry name" value="NADH:flavin_oxidoreductase"/>
</dbReference>
<feature type="domain" description="NADH:flavin oxidoreductase/NADH oxidase N-terminal" evidence="9">
    <location>
        <begin position="6"/>
        <end position="355"/>
    </location>
</feature>
<dbReference type="PANTHER" id="PTHR42917">
    <property type="entry name" value="2,4-DIENOYL-COA REDUCTASE"/>
    <property type="match status" value="1"/>
</dbReference>
<protein>
    <submittedName>
        <fullName evidence="10">12-oxophytodienoate reductase</fullName>
    </submittedName>
</protein>
<dbReference type="EMBL" id="CP026114">
    <property type="protein sequence ID" value="AUT66884.1"/>
    <property type="molecule type" value="Genomic_DNA"/>
</dbReference>
<evidence type="ECO:0000256" key="1">
    <source>
        <dbReference type="ARBA" id="ARBA00001917"/>
    </source>
</evidence>
<sequence length="380" mass="41131">MDLAGLFQPITIAGLTLTNRFVMPGMQRGWCVEGQAPQRLADYYAARARGGVQLIMTECVAVDHPSATRTRKYGRLAEDTADGWARCADAIRDAGGHFFTQIGHEGALVAAPDGDYFATAPVQSPSGLMKPGTVVGSPATIADLEEVRDAFVRSARIAKRIGANGVEIHACHGYLLDQFLWAATNVRDDEYGGAELSDRARFPAEVVRAVRDEVGSDFVISLRFSQWKLQDYGASVVKTPEELSILLRTFEDAGVDLFHASTRRFGDAEWPESELGLAGWTSKLSSKPVIAVGGVGLTVDMVETFSGKDTNASPDINFPSLAKRFSANEFDLIAVGRSNIADPDWVAKVRDGRPDFIRQFKLADLGDIAEEAKQASTKAS</sequence>
<name>A0A2I8F747_9BURK</name>
<keyword evidence="8" id="KW-0411">Iron-sulfur</keyword>
<evidence type="ECO:0000256" key="5">
    <source>
        <dbReference type="ARBA" id="ARBA00022723"/>
    </source>
</evidence>
<dbReference type="GO" id="GO:0046872">
    <property type="term" value="F:metal ion binding"/>
    <property type="evidence" value="ECO:0007669"/>
    <property type="project" value="UniProtKB-KW"/>
</dbReference>
<dbReference type="GO" id="GO:0010181">
    <property type="term" value="F:FMN binding"/>
    <property type="evidence" value="ECO:0007669"/>
    <property type="project" value="InterPro"/>
</dbReference>
<evidence type="ECO:0000256" key="2">
    <source>
        <dbReference type="ARBA" id="ARBA00001966"/>
    </source>
</evidence>
<dbReference type="KEGG" id="pter:C2L65_44825"/>
<evidence type="ECO:0000256" key="7">
    <source>
        <dbReference type="ARBA" id="ARBA00023004"/>
    </source>
</evidence>
<dbReference type="OrthoDB" id="8521686at2"/>
<evidence type="ECO:0000256" key="3">
    <source>
        <dbReference type="ARBA" id="ARBA00022630"/>
    </source>
</evidence>
<dbReference type="PANTHER" id="PTHR42917:SF2">
    <property type="entry name" value="2,4-DIENOYL-COA REDUCTASE [(2E)-ENOYL-COA-PRODUCING]"/>
    <property type="match status" value="1"/>
</dbReference>
<dbReference type="InterPro" id="IPR001155">
    <property type="entry name" value="OxRdtase_FMN_N"/>
</dbReference>
<comment type="cofactor">
    <cofactor evidence="2">
        <name>[4Fe-4S] cluster</name>
        <dbReference type="ChEBI" id="CHEBI:49883"/>
    </cofactor>
</comment>
<evidence type="ECO:0000256" key="6">
    <source>
        <dbReference type="ARBA" id="ARBA00023002"/>
    </source>
</evidence>
<accession>A0A2I8F747</accession>
<dbReference type="GO" id="GO:0016491">
    <property type="term" value="F:oxidoreductase activity"/>
    <property type="evidence" value="ECO:0007669"/>
    <property type="project" value="UniProtKB-KW"/>
</dbReference>
<keyword evidence="4" id="KW-0288">FMN</keyword>
<dbReference type="Pfam" id="PF00724">
    <property type="entry name" value="Oxidored_FMN"/>
    <property type="match status" value="1"/>
</dbReference>
<evidence type="ECO:0000256" key="8">
    <source>
        <dbReference type="ARBA" id="ARBA00023014"/>
    </source>
</evidence>
<dbReference type="InterPro" id="IPR013785">
    <property type="entry name" value="Aldolase_TIM"/>
</dbReference>
<evidence type="ECO:0000256" key="4">
    <source>
        <dbReference type="ARBA" id="ARBA00022643"/>
    </source>
</evidence>
<gene>
    <name evidence="10" type="ORF">C2L65_44825</name>
</gene>
<keyword evidence="3" id="KW-0285">Flavoprotein</keyword>
<dbReference type="GO" id="GO:0051536">
    <property type="term" value="F:iron-sulfur cluster binding"/>
    <property type="evidence" value="ECO:0007669"/>
    <property type="project" value="UniProtKB-KW"/>
</dbReference>
<evidence type="ECO:0000313" key="10">
    <source>
        <dbReference type="EMBL" id="AUT66884.1"/>
    </source>
</evidence>
<dbReference type="AlphaFoldDB" id="A0A2I8F747"/>